<organism evidence="1 2">
    <name type="scientific">Reticulomyxa filosa</name>
    <dbReference type="NCBI Taxonomy" id="46433"/>
    <lineage>
        <taxon>Eukaryota</taxon>
        <taxon>Sar</taxon>
        <taxon>Rhizaria</taxon>
        <taxon>Retaria</taxon>
        <taxon>Foraminifera</taxon>
        <taxon>Monothalamids</taxon>
        <taxon>Reticulomyxidae</taxon>
        <taxon>Reticulomyxa</taxon>
    </lineage>
</organism>
<protein>
    <submittedName>
        <fullName evidence="1">Uncharacterized protein</fullName>
    </submittedName>
</protein>
<dbReference type="EMBL" id="ASPP01000688">
    <property type="protein sequence ID" value="ETO36421.1"/>
    <property type="molecule type" value="Genomic_DNA"/>
</dbReference>
<reference evidence="1 2" key="1">
    <citation type="journal article" date="2013" name="Curr. Biol.">
        <title>The Genome of the Foraminiferan Reticulomyxa filosa.</title>
        <authorList>
            <person name="Glockner G."/>
            <person name="Hulsmann N."/>
            <person name="Schleicher M."/>
            <person name="Noegel A.A."/>
            <person name="Eichinger L."/>
            <person name="Gallinger C."/>
            <person name="Pawlowski J."/>
            <person name="Sierra R."/>
            <person name="Euteneuer U."/>
            <person name="Pillet L."/>
            <person name="Moustafa A."/>
            <person name="Platzer M."/>
            <person name="Groth M."/>
            <person name="Szafranski K."/>
            <person name="Schliwa M."/>
        </authorList>
    </citation>
    <scope>NUCLEOTIDE SEQUENCE [LARGE SCALE GENOMIC DNA]</scope>
</reference>
<keyword evidence="2" id="KW-1185">Reference proteome</keyword>
<dbReference type="Proteomes" id="UP000023152">
    <property type="component" value="Unassembled WGS sequence"/>
</dbReference>
<sequence length="1120" mass="129384">MHNQRQYSAYMLFYEQLSHKDTAVVREALTKNPNIKRFDCSDSDASCIPSVSPIQSGQSRTTSLNKRDSIVTVPNQSTMDLFHVINCESSSQASTAANEKMQLKRSLTEAFQEDNIGEDINNKRRRLVTASNTTIGTMPYFAHGNIDMGNESIDNESVIRDHLSNELLSKFPKILPSYLQASLVPPHIMKEFNLFSLLLLLLLNKENEEAARERYALNREFLRSCLNIALQQTNTTTEDIQLVIYVLLETLCHSVDLPDVFTQNDLRRLLVMMSENTYACGWFINEIVYEQKGDWVKNLYDQSRCNKTWKSFSFGLHYIMEEILLQACFTLRPLELASYFEVCKKELQKKKNTHDEWKDKKAMHTLRPKKRKLDQDIVSANDDVEDDKNNLLQLQFHPSKRPRLDNSLSTSAETARSKLKTKPMYPWQGKQLIPKLISLVLAELGPIRHDNTEAPNYISFLWRFAEFGAAERALLIRAGAIWRILAFECKDFVALKTGEPSENEKKNPVKKQQSDIKFSDLMRLLSLLITSVHPSSIHDFLVEVSTKQKRISFVFCCVFAKKPNEKTSKHCLLLLHHPHSQYSHGKKFVHRSTEMENGESDTYETLKEANSFEITVPVLDLDSSFLLRCLLSVGLRTTPIEDETMNTLLGMDDASEELKYNEHAFHKPKLVLDPRRLNSIALISDVVVKVKQLFSQSDWLFLTSESGIAEAFQLEQMLLHLLPSMLWQCDLKQSIAFSCLEAFLIPGNSVFVADEHTLQRCGHFLLLHIFKAIDGLKEKYIDDPQEILSWFITAWRAKKSIVFDTFLHAHLSTWAPFVYRALVPVQDQKACALIQQIIQDKLKDLFDIHIIHNDRRAIEEMVKKFLELLLKPKAMAECYMNAKRRAAQSSNIIRFGGPSYPRYSFTIDSITFLATEFHDLIIPILSIPYKILLCYVMKSQQINVGENVQELYALVFADHRDNHLTMDNDILAIYRLIQLILRAPMNQSEAALTRLFREKLIERVSVIFTSDSMQIQQCSEIVICLCNIMSTFMPISQQWIDRYISNPIFMSNLFRFVCLRHKPVVAPEIESLMKIDKIRERSAEYLKQVLLFLTEEIRKYGNTNKCDDIFLNFWIEFGSI</sequence>
<evidence type="ECO:0000313" key="2">
    <source>
        <dbReference type="Proteomes" id="UP000023152"/>
    </source>
</evidence>
<name>X6PE00_RETFI</name>
<proteinExistence type="predicted"/>
<dbReference type="AlphaFoldDB" id="X6PE00"/>
<gene>
    <name evidence="1" type="ORF">RFI_00646</name>
</gene>
<evidence type="ECO:0000313" key="1">
    <source>
        <dbReference type="EMBL" id="ETO36421.1"/>
    </source>
</evidence>
<comment type="caution">
    <text evidence="1">The sequence shown here is derived from an EMBL/GenBank/DDBJ whole genome shotgun (WGS) entry which is preliminary data.</text>
</comment>
<accession>X6PE00</accession>